<dbReference type="AlphaFoldDB" id="F4RGE0"/>
<feature type="chain" id="PRO_5003321577" description="Secreted protein" evidence="1">
    <location>
        <begin position="22"/>
        <end position="254"/>
    </location>
</feature>
<evidence type="ECO:0008006" key="4">
    <source>
        <dbReference type="Google" id="ProtNLM"/>
    </source>
</evidence>
<evidence type="ECO:0000313" key="2">
    <source>
        <dbReference type="EMBL" id="EGG08666.1"/>
    </source>
</evidence>
<organism evidence="3">
    <name type="scientific">Melampsora larici-populina (strain 98AG31 / pathotype 3-4-7)</name>
    <name type="common">Poplar leaf rust fungus</name>
    <dbReference type="NCBI Taxonomy" id="747676"/>
    <lineage>
        <taxon>Eukaryota</taxon>
        <taxon>Fungi</taxon>
        <taxon>Dikarya</taxon>
        <taxon>Basidiomycota</taxon>
        <taxon>Pucciniomycotina</taxon>
        <taxon>Pucciniomycetes</taxon>
        <taxon>Pucciniales</taxon>
        <taxon>Melampsoraceae</taxon>
        <taxon>Melampsora</taxon>
    </lineage>
</organism>
<evidence type="ECO:0000256" key="1">
    <source>
        <dbReference type="SAM" id="SignalP"/>
    </source>
</evidence>
<dbReference type="OrthoDB" id="10444104at2759"/>
<dbReference type="VEuPathDB" id="FungiDB:MELLADRAFT_104887"/>
<dbReference type="Proteomes" id="UP000001072">
    <property type="component" value="Unassembled WGS sequence"/>
</dbReference>
<protein>
    <recommendedName>
        <fullName evidence="4">Secreted protein</fullName>
    </recommendedName>
</protein>
<dbReference type="HOGENOM" id="CLU_1094502_0_0_1"/>
<dbReference type="GeneID" id="18922425"/>
<keyword evidence="3" id="KW-1185">Reference proteome</keyword>
<dbReference type="InParanoid" id="F4RGE0"/>
<proteinExistence type="predicted"/>
<name>F4RGE0_MELLP</name>
<accession>F4RGE0</accession>
<dbReference type="EMBL" id="GL883100">
    <property type="protein sequence ID" value="EGG08666.1"/>
    <property type="molecule type" value="Genomic_DNA"/>
</dbReference>
<dbReference type="RefSeq" id="XP_007408252.1">
    <property type="nucleotide sequence ID" value="XM_007408190.1"/>
</dbReference>
<sequence length="254" mass="28374">MSRKMKTLLALLLLALNITSSRLMHCGMPVDADTDYLKMLEAHNSVPTAKTVNGASFLADDVHLDGNGIDVERRQKFKELHPPSKNTPYADFFKQSRSIRQQTKNEELAQMAIKVLNMISKLKANDVTFGNWLRKSDAVDCFELAHKAFNSKSGCEKNERLWAAGILAAILDHLPNIDGMTAEKYFENFNWSNQVKEDIQAAKDIQEAKTKALELAEVKDSLIAGVQINSGLKLFSLASILFRMTCKAQDILGK</sequence>
<gene>
    <name evidence="2" type="ORF">MELLADRAFT_104887</name>
</gene>
<feature type="signal peptide" evidence="1">
    <location>
        <begin position="1"/>
        <end position="21"/>
    </location>
</feature>
<dbReference type="KEGG" id="mlr:MELLADRAFT_104887"/>
<reference evidence="3" key="1">
    <citation type="journal article" date="2011" name="Proc. Natl. Acad. Sci. U.S.A.">
        <title>Obligate biotrophy features unraveled by the genomic analysis of rust fungi.</title>
        <authorList>
            <person name="Duplessis S."/>
            <person name="Cuomo C.A."/>
            <person name="Lin Y.-C."/>
            <person name="Aerts A."/>
            <person name="Tisserant E."/>
            <person name="Veneault-Fourrey C."/>
            <person name="Joly D.L."/>
            <person name="Hacquard S."/>
            <person name="Amselem J."/>
            <person name="Cantarel B.L."/>
            <person name="Chiu R."/>
            <person name="Coutinho P.M."/>
            <person name="Feau N."/>
            <person name="Field M."/>
            <person name="Frey P."/>
            <person name="Gelhaye E."/>
            <person name="Goldberg J."/>
            <person name="Grabherr M.G."/>
            <person name="Kodira C.D."/>
            <person name="Kohler A."/>
            <person name="Kuees U."/>
            <person name="Lindquist E.A."/>
            <person name="Lucas S.M."/>
            <person name="Mago R."/>
            <person name="Mauceli E."/>
            <person name="Morin E."/>
            <person name="Murat C."/>
            <person name="Pangilinan J.L."/>
            <person name="Park R."/>
            <person name="Pearson M."/>
            <person name="Quesneville H."/>
            <person name="Rouhier N."/>
            <person name="Sakthikumar S."/>
            <person name="Salamov A.A."/>
            <person name="Schmutz J."/>
            <person name="Selles B."/>
            <person name="Shapiro H."/>
            <person name="Tanguay P."/>
            <person name="Tuskan G.A."/>
            <person name="Henrissat B."/>
            <person name="Van de Peer Y."/>
            <person name="Rouze P."/>
            <person name="Ellis J.G."/>
            <person name="Dodds P.N."/>
            <person name="Schein J.E."/>
            <person name="Zhong S."/>
            <person name="Hamelin R.C."/>
            <person name="Grigoriev I.V."/>
            <person name="Szabo L.J."/>
            <person name="Martin F."/>
        </authorList>
    </citation>
    <scope>NUCLEOTIDE SEQUENCE [LARGE SCALE GENOMIC DNA]</scope>
    <source>
        <strain evidence="3">98AG31 / pathotype 3-4-7</strain>
    </source>
</reference>
<keyword evidence="1" id="KW-0732">Signal</keyword>
<evidence type="ECO:0000313" key="3">
    <source>
        <dbReference type="Proteomes" id="UP000001072"/>
    </source>
</evidence>